<dbReference type="AlphaFoldDB" id="N6U5Q2"/>
<dbReference type="HOGENOM" id="CLU_2006211_0_0_1"/>
<evidence type="ECO:0000313" key="1">
    <source>
        <dbReference type="EMBL" id="ENN75976.1"/>
    </source>
</evidence>
<protein>
    <submittedName>
        <fullName evidence="1">Uncharacterized protein</fullName>
    </submittedName>
</protein>
<sequence>MLLRLFVAIKHNILDLSLRAPQLLTQNIAMDHAKILNRLESYEAQISSSHDTKSDVSYHMMKQSLHNIWSSIYSTESSDSRTASIKKVQECLSTLERKVTENEQKKYQLYYGKPQHVIRSERCC</sequence>
<dbReference type="EMBL" id="KB740994">
    <property type="protein sequence ID" value="ENN75976.1"/>
    <property type="molecule type" value="Genomic_DNA"/>
</dbReference>
<accession>N6U5Q2</accession>
<feature type="non-terminal residue" evidence="1">
    <location>
        <position position="1"/>
    </location>
</feature>
<name>N6U5Q2_DENPD</name>
<gene>
    <name evidence="1" type="ORF">YQE_07509</name>
</gene>
<organism evidence="1">
    <name type="scientific">Dendroctonus ponderosae</name>
    <name type="common">Mountain pine beetle</name>
    <dbReference type="NCBI Taxonomy" id="77166"/>
    <lineage>
        <taxon>Eukaryota</taxon>
        <taxon>Metazoa</taxon>
        <taxon>Ecdysozoa</taxon>
        <taxon>Arthropoda</taxon>
        <taxon>Hexapoda</taxon>
        <taxon>Insecta</taxon>
        <taxon>Pterygota</taxon>
        <taxon>Neoptera</taxon>
        <taxon>Endopterygota</taxon>
        <taxon>Coleoptera</taxon>
        <taxon>Polyphaga</taxon>
        <taxon>Cucujiformia</taxon>
        <taxon>Curculionidae</taxon>
        <taxon>Scolytinae</taxon>
        <taxon>Dendroctonus</taxon>
    </lineage>
</organism>
<reference evidence="1" key="1">
    <citation type="journal article" date="2013" name="Genome Biol.">
        <title>Draft genome of the mountain pine beetle, Dendroctonus ponderosae Hopkins, a major forest pest.</title>
        <authorList>
            <person name="Keeling C.I."/>
            <person name="Yuen M.M."/>
            <person name="Liao N.Y."/>
            <person name="Docking T.R."/>
            <person name="Chan S.K."/>
            <person name="Taylor G.A."/>
            <person name="Palmquist D.L."/>
            <person name="Jackman S.D."/>
            <person name="Nguyen A."/>
            <person name="Li M."/>
            <person name="Henderson H."/>
            <person name="Janes J.K."/>
            <person name="Zhao Y."/>
            <person name="Pandoh P."/>
            <person name="Moore R."/>
            <person name="Sperling F.A."/>
            <person name="Huber D.P."/>
            <person name="Birol I."/>
            <person name="Jones S.J."/>
            <person name="Bohlmann J."/>
        </authorList>
    </citation>
    <scope>NUCLEOTIDE SEQUENCE</scope>
</reference>
<proteinExistence type="predicted"/>